<dbReference type="GO" id="GO:0016887">
    <property type="term" value="F:ATP hydrolysis activity"/>
    <property type="evidence" value="ECO:0007669"/>
    <property type="project" value="InterPro"/>
</dbReference>
<evidence type="ECO:0000313" key="7">
    <source>
        <dbReference type="Proteomes" id="UP000567293"/>
    </source>
</evidence>
<dbReference type="PROSITE" id="PS50893">
    <property type="entry name" value="ABC_TRANSPORTER_2"/>
    <property type="match status" value="1"/>
</dbReference>
<dbReference type="InterPro" id="IPR027417">
    <property type="entry name" value="P-loop_NTPase"/>
</dbReference>
<dbReference type="EMBL" id="JACDQQ010000164">
    <property type="protein sequence ID" value="MBA0083670.1"/>
    <property type="molecule type" value="Genomic_DNA"/>
</dbReference>
<name>A0A7V8SV00_9BACT</name>
<protein>
    <submittedName>
        <fullName evidence="6">ABC transporter ATP-binding protein</fullName>
    </submittedName>
</protein>
<reference evidence="6" key="1">
    <citation type="submission" date="2020-06" db="EMBL/GenBank/DDBJ databases">
        <title>Legume-microbial interactions unlock mineral nutrients during tropical forest succession.</title>
        <authorList>
            <person name="Epihov D.Z."/>
        </authorList>
    </citation>
    <scope>NUCLEOTIDE SEQUENCE [LARGE SCALE GENOMIC DNA]</scope>
    <source>
        <strain evidence="6">Pan2503</strain>
    </source>
</reference>
<organism evidence="6 7">
    <name type="scientific">Candidatus Acidiferrum panamense</name>
    <dbReference type="NCBI Taxonomy" id="2741543"/>
    <lineage>
        <taxon>Bacteria</taxon>
        <taxon>Pseudomonadati</taxon>
        <taxon>Acidobacteriota</taxon>
        <taxon>Terriglobia</taxon>
        <taxon>Candidatus Acidiferrales</taxon>
        <taxon>Candidatus Acidiferrum</taxon>
    </lineage>
</organism>
<dbReference type="Gene3D" id="3.40.50.300">
    <property type="entry name" value="P-loop containing nucleotide triphosphate hydrolases"/>
    <property type="match status" value="1"/>
</dbReference>
<comment type="caution">
    <text evidence="6">The sequence shown here is derived from an EMBL/GenBank/DDBJ whole genome shotgun (WGS) entry which is preliminary data.</text>
</comment>
<evidence type="ECO:0000256" key="4">
    <source>
        <dbReference type="ARBA" id="ARBA00022840"/>
    </source>
</evidence>
<dbReference type="SUPFAM" id="SSF52540">
    <property type="entry name" value="P-loop containing nucleoside triphosphate hydrolases"/>
    <property type="match status" value="1"/>
</dbReference>
<dbReference type="Proteomes" id="UP000567293">
    <property type="component" value="Unassembled WGS sequence"/>
</dbReference>
<evidence type="ECO:0000256" key="2">
    <source>
        <dbReference type="ARBA" id="ARBA00022448"/>
    </source>
</evidence>
<evidence type="ECO:0000256" key="1">
    <source>
        <dbReference type="ARBA" id="ARBA00005417"/>
    </source>
</evidence>
<keyword evidence="4 6" id="KW-0067">ATP-binding</keyword>
<dbReference type="PANTHER" id="PTHR43335">
    <property type="entry name" value="ABC TRANSPORTER, ATP-BINDING PROTEIN"/>
    <property type="match status" value="1"/>
</dbReference>
<dbReference type="SMART" id="SM00382">
    <property type="entry name" value="AAA"/>
    <property type="match status" value="1"/>
</dbReference>
<dbReference type="AlphaFoldDB" id="A0A7V8SV00"/>
<proteinExistence type="inferred from homology"/>
<dbReference type="PROSITE" id="PS00211">
    <property type="entry name" value="ABC_TRANSPORTER_1"/>
    <property type="match status" value="1"/>
</dbReference>
<dbReference type="InterPro" id="IPR003439">
    <property type="entry name" value="ABC_transporter-like_ATP-bd"/>
</dbReference>
<gene>
    <name evidence="6" type="ORF">HRJ53_01610</name>
</gene>
<feature type="domain" description="ABC transporter" evidence="5">
    <location>
        <begin position="2"/>
        <end position="232"/>
    </location>
</feature>
<evidence type="ECO:0000256" key="3">
    <source>
        <dbReference type="ARBA" id="ARBA00022741"/>
    </source>
</evidence>
<keyword evidence="2" id="KW-0813">Transport</keyword>
<dbReference type="Pfam" id="PF00005">
    <property type="entry name" value="ABC_tran"/>
    <property type="match status" value="1"/>
</dbReference>
<dbReference type="InterPro" id="IPR017871">
    <property type="entry name" value="ABC_transporter-like_CS"/>
</dbReference>
<evidence type="ECO:0000259" key="5">
    <source>
        <dbReference type="PROSITE" id="PS50893"/>
    </source>
</evidence>
<dbReference type="InterPro" id="IPR003593">
    <property type="entry name" value="AAA+_ATPase"/>
</dbReference>
<dbReference type="CDD" id="cd03230">
    <property type="entry name" value="ABC_DR_subfamily_A"/>
    <property type="match status" value="1"/>
</dbReference>
<sequence length="309" mass="33604">MIEVDALRKTFRGGRGLNGFSLRVQSNELVGLVGPNGAGKTTLIKILATLVPASSGTARVNGHDVAGDPRAIRAVVGYLPDVPGVYQDMRVGEFLEFFVDAFRLKEPRRTEAIQRALELSELRNRTEDFVEQLSLGWKQRLLVAKTLLHQPKVLLLDEPATGLDPLARIALREQLKRLHAEGVAILISSHILSDLEDICTRVVFIAEGKNVSEPPASTVSSGAPQAMIQCEIEFRGPKETAQQAAAGLPGAHILKSEEGFLLVELPGGAREASSFLQALLHAGIVVLHFDARGPGLEERYRRAFGEISR</sequence>
<keyword evidence="7" id="KW-1185">Reference proteome</keyword>
<evidence type="ECO:0000313" key="6">
    <source>
        <dbReference type="EMBL" id="MBA0083670.1"/>
    </source>
</evidence>
<dbReference type="GO" id="GO:0005524">
    <property type="term" value="F:ATP binding"/>
    <property type="evidence" value="ECO:0007669"/>
    <property type="project" value="UniProtKB-KW"/>
</dbReference>
<accession>A0A7V8SV00</accession>
<keyword evidence="3" id="KW-0547">Nucleotide-binding</keyword>
<dbReference type="PANTHER" id="PTHR43335:SF3">
    <property type="entry name" value="ABC TRANSPORTER"/>
    <property type="match status" value="1"/>
</dbReference>
<comment type="similarity">
    <text evidence="1">Belongs to the ABC transporter superfamily.</text>
</comment>